<sequence length="208" mass="23578">MKASYAASVFINCPFDEQYRPMLFAAVFAIIDCGYQPRCAQEVEDGGDVRIEKIRRIIEACKFGIHDISRTELSEGNALPRFNMPFELGVFLGARYFGQGDQAKKFSLIVDRERFRYQQFLSDIAGQDIQAHNDDPLVLIARVRNWLANATKRKTIPGAARVQARYRQFQAALPALCEEMALDPGDLLFNEYATVTSSWLRQSEALPT</sequence>
<dbReference type="eggNOG" id="ENOG5031E40">
    <property type="taxonomic scope" value="Bacteria"/>
</dbReference>
<dbReference type="OrthoDB" id="7596615at2"/>
<protein>
    <submittedName>
        <fullName evidence="1">Uncharacterized protein</fullName>
    </submittedName>
</protein>
<dbReference type="STRING" id="1384056.N787_01780"/>
<dbReference type="Proteomes" id="UP000029393">
    <property type="component" value="Unassembled WGS sequence"/>
</dbReference>
<reference evidence="1 2" key="1">
    <citation type="submission" date="2013-09" db="EMBL/GenBank/DDBJ databases">
        <title>Genome sequencing of Arenimonas metalli.</title>
        <authorList>
            <person name="Chen F."/>
            <person name="Wang G."/>
        </authorList>
    </citation>
    <scope>NUCLEOTIDE SEQUENCE [LARGE SCALE GENOMIC DNA]</scope>
    <source>
        <strain evidence="1 2">CF5-1</strain>
    </source>
</reference>
<dbReference type="AlphaFoldDB" id="A0A091BRV1"/>
<dbReference type="PATRIC" id="fig|1384056.3.peg.982"/>
<name>A0A091BRV1_9GAMM</name>
<gene>
    <name evidence="1" type="ORF">N787_01780</name>
</gene>
<dbReference type="EMBL" id="AVCK01000012">
    <property type="protein sequence ID" value="KFN47055.1"/>
    <property type="molecule type" value="Genomic_DNA"/>
</dbReference>
<evidence type="ECO:0000313" key="1">
    <source>
        <dbReference type="EMBL" id="KFN47055.1"/>
    </source>
</evidence>
<accession>A0A091BRV1</accession>
<dbReference type="RefSeq" id="WP_034211198.1">
    <property type="nucleotide sequence ID" value="NZ_AVCK01000012.1"/>
</dbReference>
<organism evidence="1 2">
    <name type="scientific">Arenimonas metalli CF5-1</name>
    <dbReference type="NCBI Taxonomy" id="1384056"/>
    <lineage>
        <taxon>Bacteria</taxon>
        <taxon>Pseudomonadati</taxon>
        <taxon>Pseudomonadota</taxon>
        <taxon>Gammaproteobacteria</taxon>
        <taxon>Lysobacterales</taxon>
        <taxon>Lysobacteraceae</taxon>
        <taxon>Arenimonas</taxon>
    </lineage>
</organism>
<comment type="caution">
    <text evidence="1">The sequence shown here is derived from an EMBL/GenBank/DDBJ whole genome shotgun (WGS) entry which is preliminary data.</text>
</comment>
<evidence type="ECO:0000313" key="2">
    <source>
        <dbReference type="Proteomes" id="UP000029393"/>
    </source>
</evidence>
<keyword evidence="2" id="KW-1185">Reference proteome</keyword>
<proteinExistence type="predicted"/>